<dbReference type="Gene3D" id="2.130.10.10">
    <property type="entry name" value="YVTN repeat-like/Quinoprotein amine dehydrogenase"/>
    <property type="match status" value="1"/>
</dbReference>
<sequence length="411" mass="43968">MEARLASLQLRRIIREPHLEDVRILERNAVQTGAENVVVSAAADQLHVYDDAHLGRHLDMFMAYRAWDCDVFTACCFVLPVLSERECHWLEQVVEAAHRSAAVPDVWIAAGGKRGRVRLLSVAQAREMLVVDHVSGNNLSDVDDEGRGEAVVALTAHPHVAGVWASASAHSIAVWRVGERSDGARLVLRIRVPQVTALAFRPDGRLYGACGHPPQIIEWEVPSSLAAERADHIDAAAIPEWTSHNGRVLVTRLAASADALRCLPAGLLVKCGDHLRWLAYTDGSSLLPANQHPKRDGLLRIPGGAAPTASIDVRAISDATTGAEDTLVAVGGGQGMAHVFRLSDGKRVASVGHPRVRGALGGCLFGSDGETMLVAHQQCLLRYVATAIDAADPVEETNARKGVAESVPATA</sequence>
<reference evidence="1 2" key="1">
    <citation type="submission" date="2022-07" db="EMBL/GenBank/DDBJ databases">
        <title>Genome-wide signatures of adaptation to extreme environments.</title>
        <authorList>
            <person name="Cho C.H."/>
            <person name="Yoon H.S."/>
        </authorList>
    </citation>
    <scope>NUCLEOTIDE SEQUENCE [LARGE SCALE GENOMIC DNA]</scope>
    <source>
        <strain evidence="1 2">DBV 063 E5</strain>
    </source>
</reference>
<keyword evidence="2" id="KW-1185">Reference proteome</keyword>
<gene>
    <name evidence="1" type="ORF">CDCA_CDCA15G4032</name>
</gene>
<dbReference type="Proteomes" id="UP001301350">
    <property type="component" value="Unassembled WGS sequence"/>
</dbReference>
<organism evidence="1 2">
    <name type="scientific">Cyanidium caldarium</name>
    <name type="common">Red alga</name>
    <dbReference type="NCBI Taxonomy" id="2771"/>
    <lineage>
        <taxon>Eukaryota</taxon>
        <taxon>Rhodophyta</taxon>
        <taxon>Bangiophyceae</taxon>
        <taxon>Cyanidiales</taxon>
        <taxon>Cyanidiaceae</taxon>
        <taxon>Cyanidium</taxon>
    </lineage>
</organism>
<proteinExistence type="predicted"/>
<evidence type="ECO:0000313" key="2">
    <source>
        <dbReference type="Proteomes" id="UP001301350"/>
    </source>
</evidence>
<protein>
    <submittedName>
        <fullName evidence="1">Uncharacterized protein</fullName>
    </submittedName>
</protein>
<dbReference type="InterPro" id="IPR011041">
    <property type="entry name" value="Quinoprot_gluc/sorb_DH_b-prop"/>
</dbReference>
<comment type="caution">
    <text evidence="1">The sequence shown here is derived from an EMBL/GenBank/DDBJ whole genome shotgun (WGS) entry which is preliminary data.</text>
</comment>
<evidence type="ECO:0000313" key="1">
    <source>
        <dbReference type="EMBL" id="KAK4538007.1"/>
    </source>
</evidence>
<dbReference type="AlphaFoldDB" id="A0AAV9J096"/>
<dbReference type="EMBL" id="JANCYW010000015">
    <property type="protein sequence ID" value="KAK4538007.1"/>
    <property type="molecule type" value="Genomic_DNA"/>
</dbReference>
<dbReference type="SUPFAM" id="SSF50952">
    <property type="entry name" value="Soluble quinoprotein glucose dehydrogenase"/>
    <property type="match status" value="1"/>
</dbReference>
<name>A0AAV9J096_CYACA</name>
<dbReference type="InterPro" id="IPR015943">
    <property type="entry name" value="WD40/YVTN_repeat-like_dom_sf"/>
</dbReference>
<accession>A0AAV9J096</accession>